<dbReference type="Proteomes" id="UP000007257">
    <property type="component" value="Chromosome"/>
</dbReference>
<keyword evidence="2" id="KW-0969">Cilium</keyword>
<dbReference type="EMBL" id="CP002505">
    <property type="protein sequence ID" value="ADW73456.1"/>
    <property type="molecule type" value="Genomic_DNA"/>
</dbReference>
<dbReference type="Pfam" id="PF06366">
    <property type="entry name" value="FlhE"/>
    <property type="match status" value="1"/>
</dbReference>
<evidence type="ECO:0000256" key="1">
    <source>
        <dbReference type="SAM" id="SignalP"/>
    </source>
</evidence>
<dbReference type="KEGG" id="rah:Rahaq_1838"/>
<protein>
    <submittedName>
        <fullName evidence="2">Flagellar FlhE family protein</fullName>
    </submittedName>
</protein>
<dbReference type="eggNOG" id="ENOG502ZRXW">
    <property type="taxonomic scope" value="Bacteria"/>
</dbReference>
<feature type="chain" id="PRO_5002608725" evidence="1">
    <location>
        <begin position="19"/>
        <end position="138"/>
    </location>
</feature>
<gene>
    <name evidence="2" type="ordered locus">Rahaq_1838</name>
</gene>
<sequence length="138" mass="14596" precursor="true">MRRATLLLLTTLSLPALAASGSWSDTQRGVVLQNRGVMMSSGALAPPASAPVRSSGSATITTLSWKYEVLGARPAGLQVRLCNTMNHCINLDAEGGVTKSFYGQSATSPLRLVYFVPGAGAMNTPLRVISNEVIVNYR</sequence>
<dbReference type="AlphaFoldDB" id="A0A0H3F8B1"/>
<organism evidence="2 3">
    <name type="scientific">Rahnella sp. (strain Y9602)</name>
    <dbReference type="NCBI Taxonomy" id="2703885"/>
    <lineage>
        <taxon>Bacteria</taxon>
        <taxon>Pseudomonadati</taxon>
        <taxon>Pseudomonadota</taxon>
        <taxon>Gammaproteobacteria</taxon>
        <taxon>Enterobacterales</taxon>
        <taxon>Yersiniaceae</taxon>
        <taxon>Rahnella</taxon>
    </lineage>
</organism>
<evidence type="ECO:0000313" key="2">
    <source>
        <dbReference type="EMBL" id="ADW73456.1"/>
    </source>
</evidence>
<reference evidence="3" key="1">
    <citation type="submission" date="2011-01" db="EMBL/GenBank/DDBJ databases">
        <title>Complete sequence of chromosome of Rahnella sp. Y9602.</title>
        <authorList>
            <consortium name="US DOE Joint Genome Institute"/>
            <person name="Lucas S."/>
            <person name="Copeland A."/>
            <person name="Lapidus A."/>
            <person name="Cheng J.-F."/>
            <person name="Goodwin L."/>
            <person name="Pitluck S."/>
            <person name="Lu M."/>
            <person name="Detter J.C."/>
            <person name="Han C."/>
            <person name="Tapia R."/>
            <person name="Land M."/>
            <person name="Hauser L."/>
            <person name="Kyrpides N."/>
            <person name="Ivanova N."/>
            <person name="Ovchinnikova G."/>
            <person name="Pagani I."/>
            <person name="Sobecky P.A."/>
            <person name="Martinez R.J."/>
            <person name="Woyke T."/>
        </authorList>
    </citation>
    <scope>NUCLEOTIDE SEQUENCE [LARGE SCALE GENOMIC DNA]</scope>
    <source>
        <strain evidence="3">Y9602</strain>
    </source>
</reference>
<accession>A0A0H3F8B1</accession>
<keyword evidence="2" id="KW-0966">Cell projection</keyword>
<proteinExistence type="predicted"/>
<reference evidence="2 3" key="2">
    <citation type="journal article" date="2012" name="J. Bacteriol.">
        <title>Complete Genome Sequence of Rahnella sp. Strain Y9602, a Gammaproteobacterium Isolate from Metal- and Radionuclide-Contaminated Soil.</title>
        <authorList>
            <person name="Martinez R.J."/>
            <person name="Bruce D."/>
            <person name="Detter C."/>
            <person name="Goodwin L.A."/>
            <person name="Han J."/>
            <person name="Han C.S."/>
            <person name="Held B."/>
            <person name="Land M.L."/>
            <person name="Mikhailova N."/>
            <person name="Nolan M."/>
            <person name="Pennacchio L."/>
            <person name="Pitluck S."/>
            <person name="Tapia R."/>
            <person name="Woyke T."/>
            <person name="Sobecky P.A."/>
        </authorList>
    </citation>
    <scope>NUCLEOTIDE SEQUENCE [LARGE SCALE GENOMIC DNA]</scope>
    <source>
        <strain evidence="2 3">Y9602</strain>
    </source>
</reference>
<dbReference type="InterPro" id="IPR009420">
    <property type="entry name" value="FlhE"/>
</dbReference>
<dbReference type="HOGENOM" id="CLU_140250_0_0_6"/>
<keyword evidence="2" id="KW-0282">Flagellum</keyword>
<name>A0A0H3F8B1_RAHSY</name>
<feature type="signal peptide" evidence="1">
    <location>
        <begin position="1"/>
        <end position="18"/>
    </location>
</feature>
<evidence type="ECO:0000313" key="3">
    <source>
        <dbReference type="Proteomes" id="UP000007257"/>
    </source>
</evidence>
<keyword evidence="1" id="KW-0732">Signal</keyword>
<dbReference type="OrthoDB" id="6521367at2"/>
<dbReference type="RefSeq" id="WP_013575158.1">
    <property type="nucleotide sequence ID" value="NC_015061.1"/>
</dbReference>